<comment type="caution">
    <text evidence="2">The sequence shown here is derived from an EMBL/GenBank/DDBJ whole genome shotgun (WGS) entry which is preliminary data.</text>
</comment>
<feature type="compositionally biased region" description="Basic and acidic residues" evidence="1">
    <location>
        <begin position="194"/>
        <end position="205"/>
    </location>
</feature>
<proteinExistence type="predicted"/>
<dbReference type="Proteomes" id="UP001218218">
    <property type="component" value="Unassembled WGS sequence"/>
</dbReference>
<evidence type="ECO:0000313" key="3">
    <source>
        <dbReference type="Proteomes" id="UP001218218"/>
    </source>
</evidence>
<organism evidence="2 3">
    <name type="scientific">Mycena albidolilacea</name>
    <dbReference type="NCBI Taxonomy" id="1033008"/>
    <lineage>
        <taxon>Eukaryota</taxon>
        <taxon>Fungi</taxon>
        <taxon>Dikarya</taxon>
        <taxon>Basidiomycota</taxon>
        <taxon>Agaricomycotina</taxon>
        <taxon>Agaricomycetes</taxon>
        <taxon>Agaricomycetidae</taxon>
        <taxon>Agaricales</taxon>
        <taxon>Marasmiineae</taxon>
        <taxon>Mycenaceae</taxon>
        <taxon>Mycena</taxon>
    </lineage>
</organism>
<protein>
    <submittedName>
        <fullName evidence="2">Uncharacterized protein</fullName>
    </submittedName>
</protein>
<evidence type="ECO:0000256" key="1">
    <source>
        <dbReference type="SAM" id="MobiDB-lite"/>
    </source>
</evidence>
<dbReference type="EMBL" id="JARIHO010000034">
    <property type="protein sequence ID" value="KAJ7333312.1"/>
    <property type="molecule type" value="Genomic_DNA"/>
</dbReference>
<name>A0AAD7ELP8_9AGAR</name>
<gene>
    <name evidence="2" type="ORF">DFH08DRAFT_966146</name>
</gene>
<accession>A0AAD7ELP8</accession>
<keyword evidence="3" id="KW-1185">Reference proteome</keyword>
<reference evidence="2" key="1">
    <citation type="submission" date="2023-03" db="EMBL/GenBank/DDBJ databases">
        <title>Massive genome expansion in bonnet fungi (Mycena s.s.) driven by repeated elements and novel gene families across ecological guilds.</title>
        <authorList>
            <consortium name="Lawrence Berkeley National Laboratory"/>
            <person name="Harder C.B."/>
            <person name="Miyauchi S."/>
            <person name="Viragh M."/>
            <person name="Kuo A."/>
            <person name="Thoen E."/>
            <person name="Andreopoulos B."/>
            <person name="Lu D."/>
            <person name="Skrede I."/>
            <person name="Drula E."/>
            <person name="Henrissat B."/>
            <person name="Morin E."/>
            <person name="Kohler A."/>
            <person name="Barry K."/>
            <person name="LaButti K."/>
            <person name="Morin E."/>
            <person name="Salamov A."/>
            <person name="Lipzen A."/>
            <person name="Mereny Z."/>
            <person name="Hegedus B."/>
            <person name="Baldrian P."/>
            <person name="Stursova M."/>
            <person name="Weitz H."/>
            <person name="Taylor A."/>
            <person name="Grigoriev I.V."/>
            <person name="Nagy L.G."/>
            <person name="Martin F."/>
            <person name="Kauserud H."/>
        </authorList>
    </citation>
    <scope>NUCLEOTIDE SEQUENCE</scope>
    <source>
        <strain evidence="2">CBHHK002</strain>
    </source>
</reference>
<feature type="region of interest" description="Disordered" evidence="1">
    <location>
        <begin position="191"/>
        <end position="221"/>
    </location>
</feature>
<dbReference type="AlphaFoldDB" id="A0AAD7ELP8"/>
<evidence type="ECO:0000313" key="2">
    <source>
        <dbReference type="EMBL" id="KAJ7333312.1"/>
    </source>
</evidence>
<sequence length="278" mass="31077">MDLLNTTLGPPETTADLEALEELWFNPTDPYDLSEVERLAPEILVTIRTHDILDITVTHPGFSRLPLRAVAKLATFNPAALRDHTHHVCFVNVFMDDVIADFLPRCANIVDIAYMQQWHYVQGILKPCKVLKVLVFLYSSQTALEDGQVQLEHIDDPRFVRLVIEDHLTDWETVCQSPILLYAPHTAPPIVPDHPPDPIPREAERGTPPPQQPTAQSMDHRALKKPREALACFVVTFVAVACLGRSVYYGLWASPGLDYEIALRPTGPSLLGIPTVTV</sequence>